<dbReference type="InterPro" id="IPR025669">
    <property type="entry name" value="AAA_dom"/>
</dbReference>
<dbReference type="AlphaFoldDB" id="A0A450XHZ5"/>
<evidence type="ECO:0000259" key="1">
    <source>
        <dbReference type="Pfam" id="PF13614"/>
    </source>
</evidence>
<proteinExistence type="predicted"/>
<name>A0A450XHZ5_9GAMM</name>
<evidence type="ECO:0000313" key="2">
    <source>
        <dbReference type="EMBL" id="VFK28922.1"/>
    </source>
</evidence>
<accession>A0A450XHZ5</accession>
<dbReference type="Pfam" id="PF13614">
    <property type="entry name" value="AAA_31"/>
    <property type="match status" value="1"/>
</dbReference>
<dbReference type="PANTHER" id="PTHR13696:SF99">
    <property type="entry name" value="COBYRINIC ACID AC-DIAMIDE SYNTHASE"/>
    <property type="match status" value="1"/>
</dbReference>
<dbReference type="Gene3D" id="3.40.50.300">
    <property type="entry name" value="P-loop containing nucleotide triphosphate hydrolases"/>
    <property type="match status" value="1"/>
</dbReference>
<dbReference type="EMBL" id="CAADFO010000043">
    <property type="protein sequence ID" value="VFK28922.1"/>
    <property type="molecule type" value="Genomic_DNA"/>
</dbReference>
<dbReference type="SUPFAM" id="SSF52540">
    <property type="entry name" value="P-loop containing nucleoside triphosphate hydrolases"/>
    <property type="match status" value="1"/>
</dbReference>
<protein>
    <submittedName>
        <fullName evidence="2">AAA domain-containing protein</fullName>
    </submittedName>
</protein>
<dbReference type="InterPro" id="IPR050678">
    <property type="entry name" value="DNA_Partitioning_ATPase"/>
</dbReference>
<sequence length="332" mass="37384">MSVPVVAFFNNKSGAGKTSLVYHVAWMMSELGLRVVAADLDPQCNLSAAFLDEDRLEEVFLSDAEDPLTIRGAIEPLIKGIGDIKGPWLERIDDNLALIIGDIALSEFEDTFSQDWPLCLDRKERLFRVISAFSRVLQAGAKQMEANVVLMDVGPNLGAINRAAFIAADFFAIPLGPDLYSLQGLRNLGPTLGRWHDEWKERRERNVAGDIDLPRANMQPLGYVVMQHSVYSSRPVKSYDKWIARIPGDYRRYIFNQKIPKGTTVHNDHRCLARLKHYRSLMPMAREARKPIFYLKPADGALGSHTYAVQDAFNDFKRLSIRIAQRAGIPIS</sequence>
<reference evidence="2" key="1">
    <citation type="submission" date="2019-02" db="EMBL/GenBank/DDBJ databases">
        <authorList>
            <person name="Gruber-Vodicka R. H."/>
            <person name="Seah K. B. B."/>
        </authorList>
    </citation>
    <scope>NUCLEOTIDE SEQUENCE</scope>
    <source>
        <strain evidence="2">BECK_BZ197</strain>
    </source>
</reference>
<dbReference type="CDD" id="cd02042">
    <property type="entry name" value="ParAB_family"/>
    <property type="match status" value="1"/>
</dbReference>
<organism evidence="2">
    <name type="scientific">Candidatus Kentrum sp. MB</name>
    <dbReference type="NCBI Taxonomy" id="2138164"/>
    <lineage>
        <taxon>Bacteria</taxon>
        <taxon>Pseudomonadati</taxon>
        <taxon>Pseudomonadota</taxon>
        <taxon>Gammaproteobacteria</taxon>
        <taxon>Candidatus Kentrum</taxon>
    </lineage>
</organism>
<dbReference type="InterPro" id="IPR027417">
    <property type="entry name" value="P-loop_NTPase"/>
</dbReference>
<dbReference type="PANTHER" id="PTHR13696">
    <property type="entry name" value="P-LOOP CONTAINING NUCLEOSIDE TRIPHOSPHATE HYDROLASE"/>
    <property type="match status" value="1"/>
</dbReference>
<gene>
    <name evidence="2" type="ORF">BECKMB1821G_GA0114241_10435</name>
</gene>
<feature type="domain" description="AAA" evidence="1">
    <location>
        <begin position="5"/>
        <end position="199"/>
    </location>
</feature>